<sequence>MLRAVGLVRPAARVLRAERVAIGGDPSASGLSRRSGPGMERHFANPLVVAAIPPIADDVFAIYYNRRGSEVSNAKKLLVDNFAKLLVGATGGGARAGLRPGPSG</sequence>
<proteinExistence type="predicted"/>
<gene>
    <name evidence="1" type="ORF">GCM10009830_04820</name>
</gene>
<comment type="caution">
    <text evidence="1">The sequence shown here is derived from an EMBL/GenBank/DDBJ whole genome shotgun (WGS) entry which is preliminary data.</text>
</comment>
<protein>
    <submittedName>
        <fullName evidence="1">Uncharacterized protein</fullName>
    </submittedName>
</protein>
<organism evidence="1 2">
    <name type="scientific">Glycomyces endophyticus</name>
    <dbReference type="NCBI Taxonomy" id="480996"/>
    <lineage>
        <taxon>Bacteria</taxon>
        <taxon>Bacillati</taxon>
        <taxon>Actinomycetota</taxon>
        <taxon>Actinomycetes</taxon>
        <taxon>Glycomycetales</taxon>
        <taxon>Glycomycetaceae</taxon>
        <taxon>Glycomyces</taxon>
    </lineage>
</organism>
<name>A0ABN2G0E4_9ACTN</name>
<dbReference type="Proteomes" id="UP001499851">
    <property type="component" value="Unassembled WGS sequence"/>
</dbReference>
<reference evidence="1 2" key="1">
    <citation type="journal article" date="2019" name="Int. J. Syst. Evol. Microbiol.">
        <title>The Global Catalogue of Microorganisms (GCM) 10K type strain sequencing project: providing services to taxonomists for standard genome sequencing and annotation.</title>
        <authorList>
            <consortium name="The Broad Institute Genomics Platform"/>
            <consortium name="The Broad Institute Genome Sequencing Center for Infectious Disease"/>
            <person name="Wu L."/>
            <person name="Ma J."/>
        </authorList>
    </citation>
    <scope>NUCLEOTIDE SEQUENCE [LARGE SCALE GENOMIC DNA]</scope>
    <source>
        <strain evidence="1 2">JCM 16001</strain>
    </source>
</reference>
<evidence type="ECO:0000313" key="1">
    <source>
        <dbReference type="EMBL" id="GAA1662570.1"/>
    </source>
</evidence>
<dbReference type="EMBL" id="BAAAQF010000002">
    <property type="protein sequence ID" value="GAA1662570.1"/>
    <property type="molecule type" value="Genomic_DNA"/>
</dbReference>
<evidence type="ECO:0000313" key="2">
    <source>
        <dbReference type="Proteomes" id="UP001499851"/>
    </source>
</evidence>
<keyword evidence="2" id="KW-1185">Reference proteome</keyword>
<accession>A0ABN2G0E4</accession>